<dbReference type="PANTHER" id="PTHR10050:SF50">
    <property type="entry name" value="DOLICHYL-PHOSPHATE-MANNOSE--PROTEIN MANNOSYLTRANSFERASE 1-RELATED"/>
    <property type="match status" value="1"/>
</dbReference>
<comment type="catalytic activity">
    <reaction evidence="2">
        <text>a di-trans,poly-cis-dolichyl beta-D-mannosyl phosphate + L-seryl-[protein] = 3-O-(alpha-D-mannosyl)-L-seryl-[protein] + a di-trans,poly-cis-dolichyl phosphate + H(+)</text>
        <dbReference type="Rhea" id="RHEA:17377"/>
        <dbReference type="Rhea" id="RHEA-COMP:9863"/>
        <dbReference type="Rhea" id="RHEA-COMP:13546"/>
        <dbReference type="Rhea" id="RHEA-COMP:19498"/>
        <dbReference type="Rhea" id="RHEA-COMP:19501"/>
        <dbReference type="ChEBI" id="CHEBI:15378"/>
        <dbReference type="ChEBI" id="CHEBI:29999"/>
        <dbReference type="ChEBI" id="CHEBI:57683"/>
        <dbReference type="ChEBI" id="CHEBI:58211"/>
        <dbReference type="ChEBI" id="CHEBI:137321"/>
        <dbReference type="EC" id="2.4.1.109"/>
    </reaction>
</comment>
<dbReference type="UniPathway" id="UPA00378"/>
<feature type="transmembrane region" description="Helical" evidence="2">
    <location>
        <begin position="40"/>
        <end position="60"/>
    </location>
</feature>
<comment type="subcellular location">
    <subcellularLocation>
        <location evidence="2">Endoplasmic reticulum membrane</location>
        <topology evidence="2">Multi-pass membrane protein</topology>
    </subcellularLocation>
</comment>
<dbReference type="InterPro" id="IPR027005">
    <property type="entry name" value="PMT-like"/>
</dbReference>
<keyword evidence="5" id="KW-1185">Reference proteome</keyword>
<comment type="catalytic activity">
    <reaction evidence="2">
        <text>a di-trans,poly-cis-dolichyl beta-D-mannosyl phosphate + L-threonyl-[protein] = 3-O-(alpha-D-mannosyl)-L-threonyl-[protein] + a di-trans,poly-cis-dolichyl phosphate + H(+)</text>
        <dbReference type="Rhea" id="RHEA:53396"/>
        <dbReference type="Rhea" id="RHEA-COMP:11060"/>
        <dbReference type="Rhea" id="RHEA-COMP:13547"/>
        <dbReference type="Rhea" id="RHEA-COMP:19498"/>
        <dbReference type="Rhea" id="RHEA-COMP:19501"/>
        <dbReference type="ChEBI" id="CHEBI:15378"/>
        <dbReference type="ChEBI" id="CHEBI:30013"/>
        <dbReference type="ChEBI" id="CHEBI:57683"/>
        <dbReference type="ChEBI" id="CHEBI:58211"/>
        <dbReference type="ChEBI" id="CHEBI:137323"/>
        <dbReference type="EC" id="2.4.1.109"/>
    </reaction>
</comment>
<dbReference type="Proteomes" id="UP000242146">
    <property type="component" value="Unassembled WGS sequence"/>
</dbReference>
<comment type="caution">
    <text evidence="4">The sequence shown here is derived from an EMBL/GenBank/DDBJ whole genome shotgun (WGS) entry which is preliminary data.</text>
</comment>
<dbReference type="InterPro" id="IPR032421">
    <property type="entry name" value="PMT_4TMC"/>
</dbReference>
<dbReference type="AlphaFoldDB" id="A0A1X2GIE7"/>
<comment type="function">
    <text evidence="2">Transfers mannose from Dol-P-mannose to Ser or Thr residues on proteins.</text>
</comment>
<dbReference type="Pfam" id="PF16192">
    <property type="entry name" value="PMT_4TMC"/>
    <property type="match status" value="1"/>
</dbReference>
<keyword evidence="1" id="KW-0325">Glycoprotein</keyword>
<name>A0A1X2GIE7_9FUNG</name>
<proteinExistence type="inferred from homology"/>
<dbReference type="OrthoDB" id="292747at2759"/>
<reference evidence="4 5" key="1">
    <citation type="submission" date="2016-07" db="EMBL/GenBank/DDBJ databases">
        <title>Pervasive Adenine N6-methylation of Active Genes in Fungi.</title>
        <authorList>
            <consortium name="DOE Joint Genome Institute"/>
            <person name="Mondo S.J."/>
            <person name="Dannebaum R.O."/>
            <person name="Kuo R.C."/>
            <person name="Labutti K."/>
            <person name="Haridas S."/>
            <person name="Kuo A."/>
            <person name="Salamov A."/>
            <person name="Ahrendt S.R."/>
            <person name="Lipzen A."/>
            <person name="Sullivan W."/>
            <person name="Andreopoulos W.B."/>
            <person name="Clum A."/>
            <person name="Lindquist E."/>
            <person name="Daum C."/>
            <person name="Ramamoorthy G.K."/>
            <person name="Gryganskyi A."/>
            <person name="Culley D."/>
            <person name="Magnuson J.K."/>
            <person name="James T.Y."/>
            <person name="O'Malley M.A."/>
            <person name="Stajich J.E."/>
            <person name="Spatafora J.W."/>
            <person name="Visel A."/>
            <person name="Grigoriev I.V."/>
        </authorList>
    </citation>
    <scope>NUCLEOTIDE SEQUENCE [LARGE SCALE GENOMIC DNA]</scope>
    <source>
        <strain evidence="4 5">NRRL 3301</strain>
    </source>
</reference>
<dbReference type="GO" id="GO:0005789">
    <property type="term" value="C:endoplasmic reticulum membrane"/>
    <property type="evidence" value="ECO:0007669"/>
    <property type="project" value="UniProtKB-SubCell"/>
</dbReference>
<dbReference type="GO" id="GO:0004169">
    <property type="term" value="F:dolichyl-phosphate-mannose-protein mannosyltransferase activity"/>
    <property type="evidence" value="ECO:0007669"/>
    <property type="project" value="UniProtKB-UniRule"/>
</dbReference>
<gene>
    <name evidence="4" type="ORF">DM01DRAFT_1037404</name>
</gene>
<feature type="domain" description="Protein O-mannosyl-transferase C-terminal four TM" evidence="3">
    <location>
        <begin position="1"/>
        <end position="78"/>
    </location>
</feature>
<comment type="pathway">
    <text evidence="2">Protein modification; protein glycosylation.</text>
</comment>
<accession>A0A1X2GIE7</accession>
<evidence type="ECO:0000259" key="3">
    <source>
        <dbReference type="Pfam" id="PF16192"/>
    </source>
</evidence>
<protein>
    <recommendedName>
        <fullName evidence="2">Dolichyl-phosphate-mannose--protein mannosyltransferase</fullName>
        <ecNumber evidence="2">2.4.1.109</ecNumber>
    </recommendedName>
</protein>
<keyword evidence="2" id="KW-0812">Transmembrane</keyword>
<evidence type="ECO:0000256" key="2">
    <source>
        <dbReference type="RuleBase" id="RU367007"/>
    </source>
</evidence>
<keyword evidence="2" id="KW-1133">Transmembrane helix</keyword>
<evidence type="ECO:0000313" key="5">
    <source>
        <dbReference type="Proteomes" id="UP000242146"/>
    </source>
</evidence>
<comment type="similarity">
    <text evidence="2">Belongs to the glycosyltransferase 39 family.</text>
</comment>
<keyword evidence="2" id="KW-0328">Glycosyltransferase</keyword>
<organism evidence="4 5">
    <name type="scientific">Hesseltinella vesiculosa</name>
    <dbReference type="NCBI Taxonomy" id="101127"/>
    <lineage>
        <taxon>Eukaryota</taxon>
        <taxon>Fungi</taxon>
        <taxon>Fungi incertae sedis</taxon>
        <taxon>Mucoromycota</taxon>
        <taxon>Mucoromycotina</taxon>
        <taxon>Mucoromycetes</taxon>
        <taxon>Mucorales</taxon>
        <taxon>Cunninghamellaceae</taxon>
        <taxon>Hesseltinella</taxon>
    </lineage>
</organism>
<sequence length="253" mass="28799">MGRQLFLHHYMPALYFAILNFAVGFDLFTIRLVQKRRLAAAFGWMMVIIYVYRCFVPLTYGEPWTKALCEKAKWRSTWDFDCHAYHDRITEYSDHQAINFDNFGESFDKIKDAINGYMGKQDQRELAPAAAGIVNMISDAVKKHTAASSPINHEVNPVTSPPIMAVNIEEKAAQPVAELPSPADAIAQPIEQPIEQPIKQPIEQLVEQPVEPNKNAPIQPEPHIQNDISKDIQDDQQEAFIEEELLLDQDILQ</sequence>
<keyword evidence="2" id="KW-0256">Endoplasmic reticulum</keyword>
<keyword evidence="2" id="KW-0472">Membrane</keyword>
<keyword evidence="2" id="KW-0808">Transferase</keyword>
<dbReference type="EC" id="2.4.1.109" evidence="2"/>
<evidence type="ECO:0000313" key="4">
    <source>
        <dbReference type="EMBL" id="ORX54544.1"/>
    </source>
</evidence>
<dbReference type="PANTHER" id="PTHR10050">
    <property type="entry name" value="DOLICHYL-PHOSPHATE-MANNOSE--PROTEIN MANNOSYLTRANSFERASE"/>
    <property type="match status" value="1"/>
</dbReference>
<comment type="caution">
    <text evidence="2">Lacks conserved residue(s) required for the propagation of feature annotation.</text>
</comment>
<dbReference type="EMBL" id="MCGT01000013">
    <property type="protein sequence ID" value="ORX54544.1"/>
    <property type="molecule type" value="Genomic_DNA"/>
</dbReference>
<evidence type="ECO:0000256" key="1">
    <source>
        <dbReference type="ARBA" id="ARBA00023180"/>
    </source>
</evidence>
<feature type="transmembrane region" description="Helical" evidence="2">
    <location>
        <begin position="12"/>
        <end position="33"/>
    </location>
</feature>
<dbReference type="STRING" id="101127.A0A1X2GIE7"/>